<dbReference type="PROSITE" id="PS00688">
    <property type="entry name" value="SIGMA54_INTERACT_3"/>
    <property type="match status" value="1"/>
</dbReference>
<dbReference type="Gene3D" id="1.10.10.60">
    <property type="entry name" value="Homeodomain-like"/>
    <property type="match status" value="1"/>
</dbReference>
<dbReference type="GO" id="GO:0043565">
    <property type="term" value="F:sequence-specific DNA binding"/>
    <property type="evidence" value="ECO:0007669"/>
    <property type="project" value="InterPro"/>
</dbReference>
<dbReference type="InterPro" id="IPR025943">
    <property type="entry name" value="Sigma_54_int_dom_ATP-bd_2"/>
</dbReference>
<dbReference type="PROSITE" id="PS50045">
    <property type="entry name" value="SIGMA54_INTERACT_4"/>
    <property type="match status" value="1"/>
</dbReference>
<feature type="domain" description="Sigma-54 factor interaction" evidence="6">
    <location>
        <begin position="320"/>
        <end position="549"/>
    </location>
</feature>
<keyword evidence="4" id="KW-0238">DNA-binding</keyword>
<dbReference type="InterPro" id="IPR010524">
    <property type="entry name" value="Sig_transdc_resp-reg_PrpR_N"/>
</dbReference>
<dbReference type="InterPro" id="IPR025944">
    <property type="entry name" value="Sigma_54_int_dom_CS"/>
</dbReference>
<dbReference type="Pfam" id="PF06506">
    <property type="entry name" value="PrpR_N"/>
    <property type="match status" value="1"/>
</dbReference>
<dbReference type="Pfam" id="PF02954">
    <property type="entry name" value="HTH_8"/>
    <property type="match status" value="1"/>
</dbReference>
<evidence type="ECO:0000259" key="7">
    <source>
        <dbReference type="PROSITE" id="PS50112"/>
    </source>
</evidence>
<dbReference type="FunFam" id="3.40.50.300:FF:000006">
    <property type="entry name" value="DNA-binding transcriptional regulator NtrC"/>
    <property type="match status" value="1"/>
</dbReference>
<evidence type="ECO:0000259" key="6">
    <source>
        <dbReference type="PROSITE" id="PS50045"/>
    </source>
</evidence>
<dbReference type="Pfam" id="PF13188">
    <property type="entry name" value="PAS_8"/>
    <property type="match status" value="1"/>
</dbReference>
<accession>A0A212KDK8</accession>
<keyword evidence="3" id="KW-0805">Transcription regulation</keyword>
<dbReference type="PANTHER" id="PTHR32071:SF57">
    <property type="entry name" value="C4-DICARBOXYLATE TRANSPORT TRANSCRIPTIONAL REGULATORY PROTEIN DCTD"/>
    <property type="match status" value="1"/>
</dbReference>
<dbReference type="SUPFAM" id="SSF46689">
    <property type="entry name" value="Homeodomain-like"/>
    <property type="match status" value="1"/>
</dbReference>
<dbReference type="InterPro" id="IPR027417">
    <property type="entry name" value="P-loop_NTPase"/>
</dbReference>
<dbReference type="PROSITE" id="PS50112">
    <property type="entry name" value="PAS"/>
    <property type="match status" value="1"/>
</dbReference>
<dbReference type="InterPro" id="IPR002078">
    <property type="entry name" value="Sigma_54_int"/>
</dbReference>
<dbReference type="InterPro" id="IPR025662">
    <property type="entry name" value="Sigma_54_int_dom_ATP-bd_1"/>
</dbReference>
<evidence type="ECO:0000256" key="4">
    <source>
        <dbReference type="ARBA" id="ARBA00023125"/>
    </source>
</evidence>
<dbReference type="PROSITE" id="PS00676">
    <property type="entry name" value="SIGMA54_INTERACT_2"/>
    <property type="match status" value="1"/>
</dbReference>
<dbReference type="EMBL" id="FLUQ01000005">
    <property type="protein sequence ID" value="SBW09615.1"/>
    <property type="molecule type" value="Genomic_DNA"/>
</dbReference>
<dbReference type="InterPro" id="IPR035965">
    <property type="entry name" value="PAS-like_dom_sf"/>
</dbReference>
<organism evidence="8">
    <name type="scientific">uncultured delta proteobacterium</name>
    <dbReference type="NCBI Taxonomy" id="34034"/>
    <lineage>
        <taxon>Bacteria</taxon>
        <taxon>Deltaproteobacteria</taxon>
        <taxon>environmental samples</taxon>
    </lineage>
</organism>
<evidence type="ECO:0000256" key="2">
    <source>
        <dbReference type="ARBA" id="ARBA00022840"/>
    </source>
</evidence>
<dbReference type="SUPFAM" id="SSF55785">
    <property type="entry name" value="PYP-like sensor domain (PAS domain)"/>
    <property type="match status" value="1"/>
</dbReference>
<proteinExistence type="predicted"/>
<evidence type="ECO:0000256" key="5">
    <source>
        <dbReference type="ARBA" id="ARBA00023163"/>
    </source>
</evidence>
<dbReference type="InterPro" id="IPR000014">
    <property type="entry name" value="PAS"/>
</dbReference>
<dbReference type="InterPro" id="IPR058031">
    <property type="entry name" value="AAA_lid_NorR"/>
</dbReference>
<sequence>MPSILFVSSDHGRVAYARTIFAEEYPDILPMHTPPDSDGSDITAAVMEHGIEVVIGRGAIHSRVKRLDLPVTALEAPVTALDTLHALRIAKIHGSRVAAVASRSVITGVHELSELLGIDLRVYLMDGGRDPRPLVEKAIEDGADAIIGGYMATSIAEEMGHPNALVSNHEEGLRQAAREATEIVTAVREEKRRSGLIRTLIDHTSDGIVAVDAAGKIIVFNPVAASITGVANALGTLADKTLPVLKLMKTLESGKEDLGGIFRINGIDVICQRVPVTVDGKVVAAVATFQDVRRLQQMEARVRRRIYDSGHAATATFDTLLGKSPAQMRTAAQAKEFALTDSTVLLLGETGTGKELLAQSIHNYSSRKKGPFVAINCAALPGQLLESELFGYEGGAFTGANPKGKPGMFELAHGGTLLLDEVGEMDIHIQGKLLRVLEERKIMRLGSDKLLPINVRLITATNSNLRELIRKSAFRADLYYRLNVLRLQAPPLRERREDIPLLAAHFLDIFSAEGKSPPKLAPDAESALQEYHWPGNVRELRNLMERVAALHKRGTIDASTVMGLLADEHAELTPPEYDEDLAKIYAALAECGGNHTRAAKLLGMSRITLWRRLKQKQGRNASE</sequence>
<evidence type="ECO:0000256" key="1">
    <source>
        <dbReference type="ARBA" id="ARBA00022741"/>
    </source>
</evidence>
<dbReference type="InterPro" id="IPR009057">
    <property type="entry name" value="Homeodomain-like_sf"/>
</dbReference>
<protein>
    <submittedName>
        <fullName evidence="8">Sigma54 specific transcriptional regulator, Fis family</fullName>
    </submittedName>
</protein>
<dbReference type="GO" id="GO:0005524">
    <property type="term" value="F:ATP binding"/>
    <property type="evidence" value="ECO:0007669"/>
    <property type="project" value="UniProtKB-KW"/>
</dbReference>
<dbReference type="SUPFAM" id="SSF52540">
    <property type="entry name" value="P-loop containing nucleoside triphosphate hydrolases"/>
    <property type="match status" value="1"/>
</dbReference>
<dbReference type="Pfam" id="PF25601">
    <property type="entry name" value="AAA_lid_14"/>
    <property type="match status" value="1"/>
</dbReference>
<dbReference type="Gene3D" id="3.30.450.20">
    <property type="entry name" value="PAS domain"/>
    <property type="match status" value="1"/>
</dbReference>
<dbReference type="InterPro" id="IPR002197">
    <property type="entry name" value="HTH_Fis"/>
</dbReference>
<dbReference type="GO" id="GO:0006355">
    <property type="term" value="P:regulation of DNA-templated transcription"/>
    <property type="evidence" value="ECO:0007669"/>
    <property type="project" value="InterPro"/>
</dbReference>
<dbReference type="InterPro" id="IPR003593">
    <property type="entry name" value="AAA+_ATPase"/>
</dbReference>
<dbReference type="GO" id="GO:0000156">
    <property type="term" value="F:phosphorelay response regulator activity"/>
    <property type="evidence" value="ECO:0007669"/>
    <property type="project" value="InterPro"/>
</dbReference>
<dbReference type="Pfam" id="PF00158">
    <property type="entry name" value="Sigma54_activat"/>
    <property type="match status" value="1"/>
</dbReference>
<name>A0A212KDK8_9DELT</name>
<dbReference type="CDD" id="cd00009">
    <property type="entry name" value="AAA"/>
    <property type="match status" value="1"/>
</dbReference>
<dbReference type="SUPFAM" id="SSF159800">
    <property type="entry name" value="PrpR receptor domain-like"/>
    <property type="match status" value="1"/>
</dbReference>
<evidence type="ECO:0000313" key="8">
    <source>
        <dbReference type="EMBL" id="SBW09615.1"/>
    </source>
</evidence>
<dbReference type="Gene3D" id="3.40.50.2300">
    <property type="match status" value="1"/>
</dbReference>
<keyword evidence="1" id="KW-0547">Nucleotide-binding</keyword>
<dbReference type="PANTHER" id="PTHR32071">
    <property type="entry name" value="TRANSCRIPTIONAL REGULATORY PROTEIN"/>
    <property type="match status" value="1"/>
</dbReference>
<keyword evidence="5" id="KW-0804">Transcription</keyword>
<dbReference type="AlphaFoldDB" id="A0A212KDK8"/>
<dbReference type="Gene3D" id="1.10.8.60">
    <property type="match status" value="1"/>
</dbReference>
<evidence type="ECO:0000256" key="3">
    <source>
        <dbReference type="ARBA" id="ARBA00023015"/>
    </source>
</evidence>
<dbReference type="Gene3D" id="3.40.50.10660">
    <property type="entry name" value="PrpR receptor domain-like"/>
    <property type="match status" value="1"/>
</dbReference>
<feature type="domain" description="PAS" evidence="7">
    <location>
        <begin position="193"/>
        <end position="229"/>
    </location>
</feature>
<gene>
    <name evidence="8" type="ORF">KL86DPRO_50224</name>
</gene>
<dbReference type="SMART" id="SM00382">
    <property type="entry name" value="AAA"/>
    <property type="match status" value="1"/>
</dbReference>
<dbReference type="PRINTS" id="PR01590">
    <property type="entry name" value="HTHFIS"/>
</dbReference>
<keyword evidence="2" id="KW-0067">ATP-binding</keyword>
<reference evidence="8" key="1">
    <citation type="submission" date="2016-04" db="EMBL/GenBank/DDBJ databases">
        <authorList>
            <person name="Evans L.H."/>
            <person name="Alamgir A."/>
            <person name="Owens N."/>
            <person name="Weber N.D."/>
            <person name="Virtaneva K."/>
            <person name="Barbian K."/>
            <person name="Babar A."/>
            <person name="Rosenke K."/>
        </authorList>
    </citation>
    <scope>NUCLEOTIDE SEQUENCE</scope>
    <source>
        <strain evidence="8">86</strain>
    </source>
</reference>
<dbReference type="Gene3D" id="3.40.50.300">
    <property type="entry name" value="P-loop containing nucleotide triphosphate hydrolases"/>
    <property type="match status" value="1"/>
</dbReference>
<dbReference type="PROSITE" id="PS00675">
    <property type="entry name" value="SIGMA54_INTERACT_1"/>
    <property type="match status" value="1"/>
</dbReference>